<evidence type="ECO:0000256" key="5">
    <source>
        <dbReference type="ARBA" id="ARBA00046432"/>
    </source>
</evidence>
<evidence type="ECO:0000313" key="9">
    <source>
        <dbReference type="Proteomes" id="UP000708208"/>
    </source>
</evidence>
<evidence type="ECO:0000256" key="6">
    <source>
        <dbReference type="RuleBase" id="RU003814"/>
    </source>
</evidence>
<dbReference type="GO" id="GO:0003743">
    <property type="term" value="F:translation initiation factor activity"/>
    <property type="evidence" value="ECO:0007669"/>
    <property type="project" value="UniProtKB-KW"/>
</dbReference>
<evidence type="ECO:0000256" key="4">
    <source>
        <dbReference type="ARBA" id="ARBA00022917"/>
    </source>
</evidence>
<proteinExistence type="inferred from homology"/>
<evidence type="ECO:0000256" key="3">
    <source>
        <dbReference type="ARBA" id="ARBA00022540"/>
    </source>
</evidence>
<protein>
    <recommendedName>
        <fullName evidence="10">Translation initiation factor eIF-2B subunit delta</fullName>
    </recommendedName>
</protein>
<evidence type="ECO:0000256" key="7">
    <source>
        <dbReference type="SAM" id="MobiDB-lite"/>
    </source>
</evidence>
<feature type="region of interest" description="Disordered" evidence="7">
    <location>
        <begin position="51"/>
        <end position="147"/>
    </location>
</feature>
<feature type="compositionally biased region" description="Basic and acidic residues" evidence="7">
    <location>
        <begin position="28"/>
        <end position="38"/>
    </location>
</feature>
<comment type="caution">
    <text evidence="8">The sequence shown here is derived from an EMBL/GenBank/DDBJ whole genome shotgun (WGS) entry which is preliminary data.</text>
</comment>
<keyword evidence="2" id="KW-0963">Cytoplasm</keyword>
<evidence type="ECO:0008006" key="10">
    <source>
        <dbReference type="Google" id="ProtNLM"/>
    </source>
</evidence>
<dbReference type="PANTHER" id="PTHR10233">
    <property type="entry name" value="TRANSLATION INITIATION FACTOR EIF-2B"/>
    <property type="match status" value="1"/>
</dbReference>
<dbReference type="Proteomes" id="UP000708208">
    <property type="component" value="Unassembled WGS sequence"/>
</dbReference>
<comment type="subcellular location">
    <subcellularLocation>
        <location evidence="1">Cytoplasm</location>
        <location evidence="1">Cytosol</location>
    </subcellularLocation>
</comment>
<organism evidence="8 9">
    <name type="scientific">Allacma fusca</name>
    <dbReference type="NCBI Taxonomy" id="39272"/>
    <lineage>
        <taxon>Eukaryota</taxon>
        <taxon>Metazoa</taxon>
        <taxon>Ecdysozoa</taxon>
        <taxon>Arthropoda</taxon>
        <taxon>Hexapoda</taxon>
        <taxon>Collembola</taxon>
        <taxon>Symphypleona</taxon>
        <taxon>Sminthuridae</taxon>
        <taxon>Allacma</taxon>
    </lineage>
</organism>
<feature type="region of interest" description="Disordered" evidence="7">
    <location>
        <begin position="10"/>
        <end position="38"/>
    </location>
</feature>
<keyword evidence="9" id="KW-1185">Reference proteome</keyword>
<feature type="region of interest" description="Disordered" evidence="7">
    <location>
        <begin position="162"/>
        <end position="186"/>
    </location>
</feature>
<dbReference type="EMBL" id="CAJVCH010570423">
    <property type="protein sequence ID" value="CAG7834876.1"/>
    <property type="molecule type" value="Genomic_DNA"/>
</dbReference>
<gene>
    <name evidence="8" type="ORF">AFUS01_LOCUS44325</name>
</gene>
<reference evidence="8" key="1">
    <citation type="submission" date="2021-06" db="EMBL/GenBank/DDBJ databases">
        <authorList>
            <person name="Hodson N. C."/>
            <person name="Mongue J. A."/>
            <person name="Jaron S. K."/>
        </authorList>
    </citation>
    <scope>NUCLEOTIDE SEQUENCE</scope>
</reference>
<name>A0A8J2M8A8_9HEXA</name>
<feature type="compositionally biased region" description="Basic and acidic residues" evidence="7">
    <location>
        <begin position="105"/>
        <end position="140"/>
    </location>
</feature>
<dbReference type="GO" id="GO:0005829">
    <property type="term" value="C:cytosol"/>
    <property type="evidence" value="ECO:0007669"/>
    <property type="project" value="UniProtKB-SubCell"/>
</dbReference>
<sequence length="507" mass="54928">MCINLIWNMADSSKSGKPGKNPAAAADAEAKAKEKAARKALFEATRGADIAAAKASKEKNKKQVKKNPKSENNASAPKTPASKEQDVPDKVEAKVKANQSPPEVKTQKRVEGAPKSSEVKPSSKDKLRVEKDPSNEKVTPKSEAVSDITKSVRNLEITEAKPKRSILKAPSSAVKGTGRTRELKSQSRVQTLFDHLPKGVEPRELFGEEKGVSSEGIHPGFIALGLMCSHGQLQGSNKRVIALLNVVGQFFDSYSPPPEKDFKDIEVEEKKSEKDIKKDLAFALQVFREERVDKATEAIVAKAKAKIVQDDVVLIFGSSDLVREVIVEASLEKTFSVIIIDGRPYATERRSKGLDIIKELGNKVQIIKYTSITGLSNVIRSVTKVILGAHGLLNNGGVLAHAGTSQIALMAAANNIPVIVCCETLKFCDKSPTDSFFLNEIGTGFGLHKKFTDAMTPDCGPYLVTPVIKYDVTPPELVTAVITDVDILPCTSVPVVLRVQENRAIKS</sequence>
<feature type="compositionally biased region" description="Basic and acidic residues" evidence="7">
    <location>
        <begin position="81"/>
        <end position="95"/>
    </location>
</feature>
<evidence type="ECO:0000313" key="8">
    <source>
        <dbReference type="EMBL" id="CAG7834876.1"/>
    </source>
</evidence>
<evidence type="ECO:0000256" key="1">
    <source>
        <dbReference type="ARBA" id="ARBA00004514"/>
    </source>
</evidence>
<dbReference type="InterPro" id="IPR000649">
    <property type="entry name" value="IF-2B-related"/>
</dbReference>
<accession>A0A8J2M8A8</accession>
<dbReference type="AlphaFoldDB" id="A0A8J2M8A8"/>
<comment type="similarity">
    <text evidence="6">Belongs to the eIF-2B alpha/beta/delta subunits family.</text>
</comment>
<dbReference type="Pfam" id="PF01008">
    <property type="entry name" value="IF-2B"/>
    <property type="match status" value="1"/>
</dbReference>
<dbReference type="OrthoDB" id="10254737at2759"/>
<keyword evidence="4" id="KW-0648">Protein biosynthesis</keyword>
<dbReference type="PANTHER" id="PTHR10233:SF14">
    <property type="entry name" value="TRANSLATION INITIATION FACTOR EIF-2B SUBUNIT DELTA"/>
    <property type="match status" value="1"/>
</dbReference>
<keyword evidence="3" id="KW-0396">Initiation factor</keyword>
<comment type="subunit">
    <text evidence="5">Component of the translation initiation factor 2B (eIF2B) complex which is a heterodecamer of two sets of five different subunits: alpha, beta, gamma, delta and epsilon. Subunits alpha, beta and delta comprise a regulatory subcomplex and subunits epsilon and gamma comprise a catalytic subcomplex. Within the complex, the hexameric regulatory complex resides at the center, with the two heterodimeric catalytic subcomplexes bound on opposite sides.</text>
</comment>
<evidence type="ECO:0000256" key="2">
    <source>
        <dbReference type="ARBA" id="ARBA00022490"/>
    </source>
</evidence>